<dbReference type="PANTHER" id="PTHR10983:SF16">
    <property type="entry name" value="LYSOCARDIOLIPIN ACYLTRANSFERASE 1"/>
    <property type="match status" value="1"/>
</dbReference>
<dbReference type="SMART" id="SM00563">
    <property type="entry name" value="PlsC"/>
    <property type="match status" value="1"/>
</dbReference>
<dbReference type="InterPro" id="IPR002123">
    <property type="entry name" value="Plipid/glycerol_acylTrfase"/>
</dbReference>
<dbReference type="GO" id="GO:0016746">
    <property type="term" value="F:acyltransferase activity"/>
    <property type="evidence" value="ECO:0007669"/>
    <property type="project" value="UniProtKB-KW"/>
</dbReference>
<dbReference type="Pfam" id="PF01553">
    <property type="entry name" value="Acyltransferase"/>
    <property type="match status" value="1"/>
</dbReference>
<dbReference type="AlphaFoldDB" id="A0A345PB78"/>
<reference evidence="2 3" key="1">
    <citation type="submission" date="2018-07" db="EMBL/GenBank/DDBJ databases">
        <title>Genome sequencing of Moraxellaceae gen. HYN0046.</title>
        <authorList>
            <person name="Kim M."/>
            <person name="Yi H."/>
        </authorList>
    </citation>
    <scope>NUCLEOTIDE SEQUENCE [LARGE SCALE GENOMIC DNA]</scope>
    <source>
        <strain evidence="2 3">HYN0046</strain>
    </source>
</reference>
<dbReference type="SUPFAM" id="SSF69593">
    <property type="entry name" value="Glycerol-3-phosphate (1)-acyltransferase"/>
    <property type="match status" value="1"/>
</dbReference>
<dbReference type="OrthoDB" id="319710at2"/>
<proteinExistence type="predicted"/>
<dbReference type="CDD" id="cd07990">
    <property type="entry name" value="LPLAT_LCLAT1-like"/>
    <property type="match status" value="1"/>
</dbReference>
<evidence type="ECO:0000259" key="1">
    <source>
        <dbReference type="SMART" id="SM00563"/>
    </source>
</evidence>
<keyword evidence="3" id="KW-1185">Reference proteome</keyword>
<dbReference type="KEGG" id="mbah:HYN46_04485"/>
<organism evidence="2 3">
    <name type="scientific">Aquirhabdus parva</name>
    <dbReference type="NCBI Taxonomy" id="2283318"/>
    <lineage>
        <taxon>Bacteria</taxon>
        <taxon>Pseudomonadati</taxon>
        <taxon>Pseudomonadota</taxon>
        <taxon>Gammaproteobacteria</taxon>
        <taxon>Moraxellales</taxon>
        <taxon>Moraxellaceae</taxon>
        <taxon>Aquirhabdus</taxon>
    </lineage>
</organism>
<dbReference type="NCBIfam" id="NF010621">
    <property type="entry name" value="PRK14014.1"/>
    <property type="match status" value="1"/>
</dbReference>
<evidence type="ECO:0000313" key="3">
    <source>
        <dbReference type="Proteomes" id="UP000253940"/>
    </source>
</evidence>
<keyword evidence="2" id="KW-0012">Acyltransferase</keyword>
<dbReference type="PANTHER" id="PTHR10983">
    <property type="entry name" value="1-ACYLGLYCEROL-3-PHOSPHATE ACYLTRANSFERASE-RELATED"/>
    <property type="match status" value="1"/>
</dbReference>
<accession>A0A345PB78</accession>
<dbReference type="RefSeq" id="WP_114900601.1">
    <property type="nucleotide sequence ID" value="NZ_CP031222.1"/>
</dbReference>
<dbReference type="EMBL" id="CP031222">
    <property type="protein sequence ID" value="AXI04537.1"/>
    <property type="molecule type" value="Genomic_DNA"/>
</dbReference>
<protein>
    <submittedName>
        <fullName evidence="2">Acyltransferase</fullName>
    </submittedName>
</protein>
<evidence type="ECO:0000313" key="2">
    <source>
        <dbReference type="EMBL" id="AXI04537.1"/>
    </source>
</evidence>
<gene>
    <name evidence="2" type="ORF">HYN46_04485</name>
</gene>
<sequence>MSALTRPKTIIERARGTLMGAAITANTFTFGPPVLAVGLARSLIPQKLAGQRLDELAVTLTNQWLHFNSWLIDRALPDIEWQLTMPTTDLSLEKQYLLICNHQSWVDTTVMQYIGLPRMPLTRFFTKWELIFIPFLGLAFKILGFPMMKRHSKEAIAKNPALKQQDLLEAKRACENLLNRPFTLLNYLEGTRFTEKKHAAQKSPYANLLKPKAGGIGLALQILGQQVDGLLDMTIVYPDGIPGYTDFWMGRVRRIGVDLREIQIPAWVLAGDYEEDPQFRQQFQDWVAGLWENKQQTINQMLARFNNEDNALSPASLSIPAKQK</sequence>
<name>A0A345PB78_9GAMM</name>
<feature type="domain" description="Phospholipid/glycerol acyltransferase" evidence="1">
    <location>
        <begin position="96"/>
        <end position="244"/>
    </location>
</feature>
<keyword evidence="2" id="KW-0808">Transferase</keyword>
<dbReference type="Proteomes" id="UP000253940">
    <property type="component" value="Chromosome"/>
</dbReference>